<dbReference type="AlphaFoldDB" id="A0A9N8DZQ9"/>
<evidence type="ECO:0000313" key="3">
    <source>
        <dbReference type="Proteomes" id="UP001153069"/>
    </source>
</evidence>
<feature type="transmembrane region" description="Helical" evidence="1">
    <location>
        <begin position="44"/>
        <end position="63"/>
    </location>
</feature>
<comment type="caution">
    <text evidence="2">The sequence shown here is derived from an EMBL/GenBank/DDBJ whole genome shotgun (WGS) entry which is preliminary data.</text>
</comment>
<protein>
    <submittedName>
        <fullName evidence="2">Uncharacterized protein</fullName>
    </submittedName>
</protein>
<keyword evidence="3" id="KW-1185">Reference proteome</keyword>
<keyword evidence="1" id="KW-1133">Transmembrane helix</keyword>
<evidence type="ECO:0000256" key="1">
    <source>
        <dbReference type="SAM" id="Phobius"/>
    </source>
</evidence>
<evidence type="ECO:0000313" key="2">
    <source>
        <dbReference type="EMBL" id="CAB9509821.1"/>
    </source>
</evidence>
<feature type="transmembrane region" description="Helical" evidence="1">
    <location>
        <begin position="194"/>
        <end position="214"/>
    </location>
</feature>
<feature type="transmembrane region" description="Helical" evidence="1">
    <location>
        <begin position="12"/>
        <end position="32"/>
    </location>
</feature>
<sequence>MGRIVDINQRWKPILATCGFVVVAALGFLLQFGVHTQPLQYGDLQISISTVFYLFLTPMYGFARDSSCYREPHRVLFRCLCCILLAWYVNALWTFPDGPFTLNASLKHSIAGVLLLLSHSMLACWFLLVAQGWGTHAFPEGSRAQPLFILAACHGTVGSIVYLLLSFQETLVEKDYTSTTWSSWQLKLVRTMDLGIFILGALYCFLFLVYILWCNKSLMGTIQRLSEADDHYNQRRYRIARAAFCVYVVELLSFSVGLIPAWQILKLLNHVFGLVFVGILAWVWWPHPPETSAYGSISSSEPDDGIELGGGGKCAGKAIDTADGNNKTDTVLFSC</sequence>
<feature type="transmembrane region" description="Helical" evidence="1">
    <location>
        <begin position="113"/>
        <end position="134"/>
    </location>
</feature>
<proteinExistence type="predicted"/>
<feature type="transmembrane region" description="Helical" evidence="1">
    <location>
        <begin position="146"/>
        <end position="165"/>
    </location>
</feature>
<reference evidence="2" key="1">
    <citation type="submission" date="2020-06" db="EMBL/GenBank/DDBJ databases">
        <authorList>
            <consortium name="Plant Systems Biology data submission"/>
        </authorList>
    </citation>
    <scope>NUCLEOTIDE SEQUENCE</scope>
    <source>
        <strain evidence="2">D6</strain>
    </source>
</reference>
<organism evidence="2 3">
    <name type="scientific">Seminavis robusta</name>
    <dbReference type="NCBI Taxonomy" id="568900"/>
    <lineage>
        <taxon>Eukaryota</taxon>
        <taxon>Sar</taxon>
        <taxon>Stramenopiles</taxon>
        <taxon>Ochrophyta</taxon>
        <taxon>Bacillariophyta</taxon>
        <taxon>Bacillariophyceae</taxon>
        <taxon>Bacillariophycidae</taxon>
        <taxon>Naviculales</taxon>
        <taxon>Naviculaceae</taxon>
        <taxon>Seminavis</taxon>
    </lineage>
</organism>
<dbReference type="Proteomes" id="UP001153069">
    <property type="component" value="Unassembled WGS sequence"/>
</dbReference>
<keyword evidence="1" id="KW-0472">Membrane</keyword>
<name>A0A9N8DZQ9_9STRA</name>
<gene>
    <name evidence="2" type="ORF">SEMRO_406_G136490.1</name>
</gene>
<feature type="transmembrane region" description="Helical" evidence="1">
    <location>
        <begin position="267"/>
        <end position="285"/>
    </location>
</feature>
<accession>A0A9N8DZQ9</accession>
<dbReference type="EMBL" id="CAICTM010000405">
    <property type="protein sequence ID" value="CAB9509821.1"/>
    <property type="molecule type" value="Genomic_DNA"/>
</dbReference>
<keyword evidence="1" id="KW-0812">Transmembrane</keyword>
<feature type="transmembrane region" description="Helical" evidence="1">
    <location>
        <begin position="242"/>
        <end position="261"/>
    </location>
</feature>
<feature type="transmembrane region" description="Helical" evidence="1">
    <location>
        <begin position="75"/>
        <end position="93"/>
    </location>
</feature>